<name>A0A1W1BSQ3_9ZZZZ</name>
<proteinExistence type="predicted"/>
<dbReference type="CDD" id="cd00761">
    <property type="entry name" value="Glyco_tranf_GTA_type"/>
    <property type="match status" value="1"/>
</dbReference>
<protein>
    <submittedName>
        <fullName evidence="2">Sugar transferase</fullName>
    </submittedName>
</protein>
<dbReference type="InterPro" id="IPR001173">
    <property type="entry name" value="Glyco_trans_2-like"/>
</dbReference>
<dbReference type="AlphaFoldDB" id="A0A1W1BSQ3"/>
<dbReference type="InterPro" id="IPR029044">
    <property type="entry name" value="Nucleotide-diphossugar_trans"/>
</dbReference>
<organism evidence="2">
    <name type="scientific">hydrothermal vent metagenome</name>
    <dbReference type="NCBI Taxonomy" id="652676"/>
    <lineage>
        <taxon>unclassified sequences</taxon>
        <taxon>metagenomes</taxon>
        <taxon>ecological metagenomes</taxon>
    </lineage>
</organism>
<evidence type="ECO:0000259" key="1">
    <source>
        <dbReference type="Pfam" id="PF00535"/>
    </source>
</evidence>
<gene>
    <name evidence="2" type="ORF">MNB_SV-6-264</name>
</gene>
<dbReference type="Pfam" id="PF00535">
    <property type="entry name" value="Glycos_transf_2"/>
    <property type="match status" value="1"/>
</dbReference>
<dbReference type="Gene3D" id="3.90.550.10">
    <property type="entry name" value="Spore Coat Polysaccharide Biosynthesis Protein SpsA, Chain A"/>
    <property type="match status" value="1"/>
</dbReference>
<reference evidence="2" key="1">
    <citation type="submission" date="2016-10" db="EMBL/GenBank/DDBJ databases">
        <authorList>
            <person name="de Groot N.N."/>
        </authorList>
    </citation>
    <scope>NUCLEOTIDE SEQUENCE</scope>
</reference>
<dbReference type="SUPFAM" id="SSF53448">
    <property type="entry name" value="Nucleotide-diphospho-sugar transferases"/>
    <property type="match status" value="1"/>
</dbReference>
<dbReference type="GO" id="GO:0016740">
    <property type="term" value="F:transferase activity"/>
    <property type="evidence" value="ECO:0007669"/>
    <property type="project" value="UniProtKB-KW"/>
</dbReference>
<feature type="domain" description="Glycosyltransferase 2-like" evidence="1">
    <location>
        <begin position="7"/>
        <end position="123"/>
    </location>
</feature>
<dbReference type="EMBL" id="FPHC01000040">
    <property type="protein sequence ID" value="SFV56600.1"/>
    <property type="molecule type" value="Genomic_DNA"/>
</dbReference>
<sequence length="310" mass="36501">MRDLAPIVLFVYNRLHHTKETIEALQKNELAQDSRLFIYSDAPKDSETQKRVDEVRQYLETIDGFKSVTIIRQETNMGLAKSIIDGVTEVVNRYGKIIVLEDDIVTSPYFLRFMNDALELYEEIDRVMHISSYIYPIKNSGIKDTFFIKPASCWGWATWSRAWRYYKKDADFYIDKFDKDAIRDFNLNNSYNYFNQITLNKNREIDTWAIFWYATIYLQDGLSLHPKESFTHNIGHDGEGTHCKVTSNFDVDLIDHYPIAFEREIREDISARERIEEYFNGLKAPLQKRVLAKIKNLIDRVSNKTKGNSR</sequence>
<accession>A0A1W1BSQ3</accession>
<keyword evidence="2" id="KW-0808">Transferase</keyword>
<evidence type="ECO:0000313" key="2">
    <source>
        <dbReference type="EMBL" id="SFV56600.1"/>
    </source>
</evidence>